<proteinExistence type="predicted"/>
<name>A0A428WJM8_AMYBA</name>
<protein>
    <recommendedName>
        <fullName evidence="1">DNA methylase adenine-specific domain-containing protein</fullName>
    </recommendedName>
</protein>
<organism evidence="2 3">
    <name type="scientific">Amycolatopsis balhimycina DSM 5908</name>
    <dbReference type="NCBI Taxonomy" id="1081091"/>
    <lineage>
        <taxon>Bacteria</taxon>
        <taxon>Bacillati</taxon>
        <taxon>Actinomycetota</taxon>
        <taxon>Actinomycetes</taxon>
        <taxon>Pseudonocardiales</taxon>
        <taxon>Pseudonocardiaceae</taxon>
        <taxon>Amycolatopsis</taxon>
    </lineage>
</organism>
<dbReference type="Gene3D" id="3.40.50.150">
    <property type="entry name" value="Vaccinia Virus protein VP39"/>
    <property type="match status" value="1"/>
</dbReference>
<reference evidence="2 3" key="1">
    <citation type="submission" date="2018-05" db="EMBL/GenBank/DDBJ databases">
        <title>Evolution of GPA BGCs.</title>
        <authorList>
            <person name="Waglechner N."/>
            <person name="Wright G.D."/>
        </authorList>
    </citation>
    <scope>NUCLEOTIDE SEQUENCE [LARGE SCALE GENOMIC DNA]</scope>
    <source>
        <strain evidence="2 3">DSM 5908</strain>
    </source>
</reference>
<evidence type="ECO:0000259" key="1">
    <source>
        <dbReference type="Pfam" id="PF02384"/>
    </source>
</evidence>
<dbReference type="InterPro" id="IPR029063">
    <property type="entry name" value="SAM-dependent_MTases_sf"/>
</dbReference>
<dbReference type="Proteomes" id="UP000286716">
    <property type="component" value="Unassembled WGS sequence"/>
</dbReference>
<dbReference type="GO" id="GO:0003677">
    <property type="term" value="F:DNA binding"/>
    <property type="evidence" value="ECO:0007669"/>
    <property type="project" value="InterPro"/>
</dbReference>
<dbReference type="SUPFAM" id="SSF53335">
    <property type="entry name" value="S-adenosyl-L-methionine-dependent methyltransferases"/>
    <property type="match status" value="1"/>
</dbReference>
<feature type="domain" description="DNA methylase adenine-specific" evidence="1">
    <location>
        <begin position="155"/>
        <end position="259"/>
    </location>
</feature>
<evidence type="ECO:0000313" key="3">
    <source>
        <dbReference type="Proteomes" id="UP000286716"/>
    </source>
</evidence>
<dbReference type="Pfam" id="PF02384">
    <property type="entry name" value="N6_Mtase"/>
    <property type="match status" value="1"/>
</dbReference>
<dbReference type="InterPro" id="IPR003356">
    <property type="entry name" value="DNA_methylase_A-5"/>
</dbReference>
<dbReference type="OrthoDB" id="3618637at2"/>
<keyword evidence="3" id="KW-1185">Reference proteome</keyword>
<dbReference type="RefSeq" id="WP_125591861.1">
    <property type="nucleotide sequence ID" value="NZ_QHHU01000026.1"/>
</dbReference>
<evidence type="ECO:0000313" key="2">
    <source>
        <dbReference type="EMBL" id="RSM43232.1"/>
    </source>
</evidence>
<gene>
    <name evidence="2" type="ORF">DMA12_19630</name>
</gene>
<accession>A0A428WJM8</accession>
<dbReference type="AlphaFoldDB" id="A0A428WJM8"/>
<comment type="caution">
    <text evidence="2">The sequence shown here is derived from an EMBL/GenBank/DDBJ whole genome shotgun (WGS) entry which is preliminary data.</text>
</comment>
<sequence>MNDPKHRTGKSGASSPIDAECHALKIAVDVAEAWHKGSGPARPAVPLGVVATIAVAGMNAQHGPGLAQILRKQSPEEFITIARYTWAVTLHLRPDLTAWAYPLLGWLFENNDQQLRARIKRTADAALDARQLELTATDRRYAADLLGPVLGALRAPANAKVNAQMYTPGDVARALTALTLDDIKPGQSFCDDTVGTGGLFRVAVETIRSRGLNPADMVWVGADIDELAVAATAVNSVIWQLGPRIVLYVGDILTQPDWPAEAQRRRAQFLEQADGLFAAVNVLDFLKRL</sequence>
<dbReference type="EMBL" id="QHHU01000026">
    <property type="protein sequence ID" value="RSM43232.1"/>
    <property type="molecule type" value="Genomic_DNA"/>
</dbReference>
<dbReference type="GO" id="GO:0008170">
    <property type="term" value="F:N-methyltransferase activity"/>
    <property type="evidence" value="ECO:0007669"/>
    <property type="project" value="InterPro"/>
</dbReference>